<evidence type="ECO:0000256" key="1">
    <source>
        <dbReference type="SAM" id="SignalP"/>
    </source>
</evidence>
<dbReference type="InterPro" id="IPR002321">
    <property type="entry name" value="Cyt_c_II"/>
</dbReference>
<protein>
    <submittedName>
        <fullName evidence="2">Cytochrome c</fullName>
    </submittedName>
</protein>
<dbReference type="PROSITE" id="PS51009">
    <property type="entry name" value="CYTCII"/>
    <property type="match status" value="1"/>
</dbReference>
<dbReference type="EMBL" id="JACDQQ010002794">
    <property type="protein sequence ID" value="MBA0089015.1"/>
    <property type="molecule type" value="Genomic_DNA"/>
</dbReference>
<proteinExistence type="predicted"/>
<gene>
    <name evidence="2" type="ORF">HRJ53_28835</name>
</gene>
<dbReference type="SUPFAM" id="SSF47175">
    <property type="entry name" value="Cytochromes"/>
    <property type="match status" value="1"/>
</dbReference>
<feature type="chain" id="PRO_5030979072" evidence="1">
    <location>
        <begin position="28"/>
        <end position="167"/>
    </location>
</feature>
<organism evidence="2 3">
    <name type="scientific">Candidatus Acidiferrum panamense</name>
    <dbReference type="NCBI Taxonomy" id="2741543"/>
    <lineage>
        <taxon>Bacteria</taxon>
        <taxon>Pseudomonadati</taxon>
        <taxon>Acidobacteriota</taxon>
        <taxon>Terriglobia</taxon>
        <taxon>Candidatus Acidiferrales</taxon>
        <taxon>Candidatus Acidiferrum</taxon>
    </lineage>
</organism>
<name>A0A7V8NWZ1_9BACT</name>
<accession>A0A7V8NWZ1</accession>
<dbReference type="Gene3D" id="1.20.120.10">
    <property type="entry name" value="Cytochrome c/b562"/>
    <property type="match status" value="1"/>
</dbReference>
<dbReference type="AlphaFoldDB" id="A0A7V8NWZ1"/>
<dbReference type="GO" id="GO:0009055">
    <property type="term" value="F:electron transfer activity"/>
    <property type="evidence" value="ECO:0007669"/>
    <property type="project" value="InterPro"/>
</dbReference>
<dbReference type="GO" id="GO:0005506">
    <property type="term" value="F:iron ion binding"/>
    <property type="evidence" value="ECO:0007669"/>
    <property type="project" value="InterPro"/>
</dbReference>
<dbReference type="GO" id="GO:0022900">
    <property type="term" value="P:electron transport chain"/>
    <property type="evidence" value="ECO:0007669"/>
    <property type="project" value="InterPro"/>
</dbReference>
<dbReference type="InterPro" id="IPR010980">
    <property type="entry name" value="Cyt_c/b562"/>
</dbReference>
<dbReference type="Proteomes" id="UP000567293">
    <property type="component" value="Unassembled WGS sequence"/>
</dbReference>
<sequence>MRPGRRMSIIIGAIALLAVGMSPMASSQDQSTTIAKDAIFARKILMDTINTNMDELETMTTSHKGVNLTEGREHADMISVMLMAFPHLFPASTNQWKPNVERDPGRDTYASPDLFTNYADFYARAAAAAKTAYRASRAQQDGDFKTYVAELRGACDSCHGLYLKSDQ</sequence>
<evidence type="ECO:0000313" key="3">
    <source>
        <dbReference type="Proteomes" id="UP000567293"/>
    </source>
</evidence>
<keyword evidence="1" id="KW-0732">Signal</keyword>
<dbReference type="GO" id="GO:0020037">
    <property type="term" value="F:heme binding"/>
    <property type="evidence" value="ECO:0007669"/>
    <property type="project" value="InterPro"/>
</dbReference>
<feature type="signal peptide" evidence="1">
    <location>
        <begin position="1"/>
        <end position="27"/>
    </location>
</feature>
<comment type="caution">
    <text evidence="2">The sequence shown here is derived from an EMBL/GenBank/DDBJ whole genome shotgun (WGS) entry which is preliminary data.</text>
</comment>
<keyword evidence="3" id="KW-1185">Reference proteome</keyword>
<evidence type="ECO:0000313" key="2">
    <source>
        <dbReference type="EMBL" id="MBA0089015.1"/>
    </source>
</evidence>
<reference evidence="2" key="1">
    <citation type="submission" date="2020-06" db="EMBL/GenBank/DDBJ databases">
        <title>Legume-microbial interactions unlock mineral nutrients during tropical forest succession.</title>
        <authorList>
            <person name="Epihov D.Z."/>
        </authorList>
    </citation>
    <scope>NUCLEOTIDE SEQUENCE [LARGE SCALE GENOMIC DNA]</scope>
    <source>
        <strain evidence="2">Pan2503</strain>
    </source>
</reference>
<dbReference type="Pfam" id="PF01322">
    <property type="entry name" value="Cytochrom_C_2"/>
    <property type="match status" value="1"/>
</dbReference>